<dbReference type="EMBL" id="VJON01000009">
    <property type="protein sequence ID" value="TSE35236.1"/>
    <property type="molecule type" value="Genomic_DNA"/>
</dbReference>
<keyword evidence="2" id="KW-1185">Reference proteome</keyword>
<comment type="caution">
    <text evidence="1">The sequence shown here is derived from an EMBL/GenBank/DDBJ whole genome shotgun (WGS) entry which is preliminary data.</text>
</comment>
<protein>
    <recommendedName>
        <fullName evidence="3">Transposase</fullName>
    </recommendedName>
</protein>
<accession>A0A554XHC3</accession>
<sequence>MVTREFIHPNVSRSGLNRCLQRHDVGRLTDLQPTAGKSGHKPFKVYEPGYLHVNVKYLPQMPDEDHRRYL</sequence>
<proteinExistence type="predicted"/>
<evidence type="ECO:0000313" key="2">
    <source>
        <dbReference type="Proteomes" id="UP000318294"/>
    </source>
</evidence>
<evidence type="ECO:0000313" key="1">
    <source>
        <dbReference type="EMBL" id="TSE35236.1"/>
    </source>
</evidence>
<evidence type="ECO:0008006" key="3">
    <source>
        <dbReference type="Google" id="ProtNLM"/>
    </source>
</evidence>
<reference evidence="1 2" key="1">
    <citation type="submission" date="2019-07" db="EMBL/GenBank/DDBJ databases">
        <title>Tepidimonas charontis SPSP-6 draft genome.</title>
        <authorList>
            <person name="Da Costa M.S."/>
            <person name="Froufe H.J.C."/>
            <person name="Egas C."/>
            <person name="Albuquerque L."/>
        </authorList>
    </citation>
    <scope>NUCLEOTIDE SEQUENCE [LARGE SCALE GENOMIC DNA]</scope>
    <source>
        <strain evidence="1 2">SPSP-6</strain>
    </source>
</reference>
<dbReference type="AlphaFoldDB" id="A0A554XHC3"/>
<name>A0A554XHC3_9BURK</name>
<gene>
    <name evidence="1" type="ORF">Tchar_00847</name>
</gene>
<organism evidence="1 2">
    <name type="scientific">Tepidimonas charontis</name>
    <dbReference type="NCBI Taxonomy" id="2267262"/>
    <lineage>
        <taxon>Bacteria</taxon>
        <taxon>Pseudomonadati</taxon>
        <taxon>Pseudomonadota</taxon>
        <taxon>Betaproteobacteria</taxon>
        <taxon>Burkholderiales</taxon>
        <taxon>Tepidimonas</taxon>
    </lineage>
</organism>
<dbReference type="Proteomes" id="UP000318294">
    <property type="component" value="Unassembled WGS sequence"/>
</dbReference>